<evidence type="ECO:0000256" key="1">
    <source>
        <dbReference type="SAM" id="SignalP"/>
    </source>
</evidence>
<dbReference type="Proteomes" id="UP000298663">
    <property type="component" value="Unassembled WGS sequence"/>
</dbReference>
<name>A0A4U5LUA7_STECR</name>
<keyword evidence="3" id="KW-1185">Reference proteome</keyword>
<dbReference type="EMBL" id="AZBU02000012">
    <property type="protein sequence ID" value="TKR59687.1"/>
    <property type="molecule type" value="Genomic_DNA"/>
</dbReference>
<accession>A0A4U5LUA7</accession>
<feature type="chain" id="PRO_5020214461" evidence="1">
    <location>
        <begin position="24"/>
        <end position="85"/>
    </location>
</feature>
<keyword evidence="1" id="KW-0732">Signal</keyword>
<proteinExistence type="predicted"/>
<gene>
    <name evidence="2" type="ORF">L596_029325</name>
</gene>
<reference evidence="2 3" key="1">
    <citation type="journal article" date="2015" name="Genome Biol.">
        <title>Comparative genomics of Steinernema reveals deeply conserved gene regulatory networks.</title>
        <authorList>
            <person name="Dillman A.R."/>
            <person name="Macchietto M."/>
            <person name="Porter C.F."/>
            <person name="Rogers A."/>
            <person name="Williams B."/>
            <person name="Antoshechkin I."/>
            <person name="Lee M.M."/>
            <person name="Goodwin Z."/>
            <person name="Lu X."/>
            <person name="Lewis E.E."/>
            <person name="Goodrich-Blair H."/>
            <person name="Stock S.P."/>
            <person name="Adams B.J."/>
            <person name="Sternberg P.W."/>
            <person name="Mortazavi A."/>
        </authorList>
    </citation>
    <scope>NUCLEOTIDE SEQUENCE [LARGE SCALE GENOMIC DNA]</scope>
    <source>
        <strain evidence="2 3">ALL</strain>
    </source>
</reference>
<evidence type="ECO:0000313" key="3">
    <source>
        <dbReference type="Proteomes" id="UP000298663"/>
    </source>
</evidence>
<dbReference type="AlphaFoldDB" id="A0A4U5LUA7"/>
<sequence>MAPQTVTVASALILAVLFQTITCAPDKTGPKHCLSAELLETPCRCCKMDCWYTLASSATHELGHVPGQEGEDEAMAIKTHPCLYD</sequence>
<evidence type="ECO:0000313" key="2">
    <source>
        <dbReference type="EMBL" id="TKR59687.1"/>
    </source>
</evidence>
<protein>
    <submittedName>
        <fullName evidence="2">Uncharacterized protein</fullName>
    </submittedName>
</protein>
<reference evidence="2 3" key="2">
    <citation type="journal article" date="2019" name="G3 (Bethesda)">
        <title>Hybrid Assembly of the Genome of the Entomopathogenic Nematode Steinernema carpocapsae Identifies the X-Chromosome.</title>
        <authorList>
            <person name="Serra L."/>
            <person name="Macchietto M."/>
            <person name="Macias-Munoz A."/>
            <person name="McGill C.J."/>
            <person name="Rodriguez I.M."/>
            <person name="Rodriguez B."/>
            <person name="Murad R."/>
            <person name="Mortazavi A."/>
        </authorList>
    </citation>
    <scope>NUCLEOTIDE SEQUENCE [LARGE SCALE GENOMIC DNA]</scope>
    <source>
        <strain evidence="2 3">ALL</strain>
    </source>
</reference>
<feature type="signal peptide" evidence="1">
    <location>
        <begin position="1"/>
        <end position="23"/>
    </location>
</feature>
<organism evidence="2 3">
    <name type="scientific">Steinernema carpocapsae</name>
    <name type="common">Entomopathogenic nematode</name>
    <dbReference type="NCBI Taxonomy" id="34508"/>
    <lineage>
        <taxon>Eukaryota</taxon>
        <taxon>Metazoa</taxon>
        <taxon>Ecdysozoa</taxon>
        <taxon>Nematoda</taxon>
        <taxon>Chromadorea</taxon>
        <taxon>Rhabditida</taxon>
        <taxon>Tylenchina</taxon>
        <taxon>Panagrolaimomorpha</taxon>
        <taxon>Strongyloidoidea</taxon>
        <taxon>Steinernematidae</taxon>
        <taxon>Steinernema</taxon>
    </lineage>
</organism>
<comment type="caution">
    <text evidence="2">The sequence shown here is derived from an EMBL/GenBank/DDBJ whole genome shotgun (WGS) entry which is preliminary data.</text>
</comment>